<dbReference type="OrthoDB" id="245817at2759"/>
<comment type="caution">
    <text evidence="3">The sequence shown here is derived from an EMBL/GenBank/DDBJ whole genome shotgun (WGS) entry which is preliminary data.</text>
</comment>
<evidence type="ECO:0000256" key="1">
    <source>
        <dbReference type="SAM" id="Coils"/>
    </source>
</evidence>
<evidence type="ECO:0000313" key="4">
    <source>
        <dbReference type="Proteomes" id="UP000284403"/>
    </source>
</evidence>
<name>A0A3R7PE32_9TRYP</name>
<reference evidence="3 4" key="1">
    <citation type="journal article" date="2018" name="BMC Genomics">
        <title>Genomic comparison of Trypanosoma conorhini and Trypanosoma rangeli to Trypanosoma cruzi strains of high and low virulence.</title>
        <authorList>
            <person name="Bradwell K.R."/>
            <person name="Koparde V.N."/>
            <person name="Matveyev A.V."/>
            <person name="Serrano M.G."/>
            <person name="Alves J.M."/>
            <person name="Parikh H."/>
            <person name="Huang B."/>
            <person name="Lee V."/>
            <person name="Espinosa-Alvarez O."/>
            <person name="Ortiz P.A."/>
            <person name="Costa-Martins A.G."/>
            <person name="Teixeira M.M."/>
            <person name="Buck G.A."/>
        </authorList>
    </citation>
    <scope>NUCLEOTIDE SEQUENCE [LARGE SCALE GENOMIC DNA]</scope>
    <source>
        <strain evidence="3 4">025E</strain>
    </source>
</reference>
<gene>
    <name evidence="3" type="ORF">Tco025E_02643</name>
</gene>
<organism evidence="3 4">
    <name type="scientific">Trypanosoma conorhini</name>
    <dbReference type="NCBI Taxonomy" id="83891"/>
    <lineage>
        <taxon>Eukaryota</taxon>
        <taxon>Discoba</taxon>
        <taxon>Euglenozoa</taxon>
        <taxon>Kinetoplastea</taxon>
        <taxon>Metakinetoplastina</taxon>
        <taxon>Trypanosomatida</taxon>
        <taxon>Trypanosomatidae</taxon>
        <taxon>Trypanosoma</taxon>
    </lineage>
</organism>
<feature type="coiled-coil region" evidence="1">
    <location>
        <begin position="49"/>
        <end position="76"/>
    </location>
</feature>
<feature type="coiled-coil region" evidence="1">
    <location>
        <begin position="149"/>
        <end position="176"/>
    </location>
</feature>
<evidence type="ECO:0000256" key="2">
    <source>
        <dbReference type="SAM" id="MobiDB-lite"/>
    </source>
</evidence>
<dbReference type="AlphaFoldDB" id="A0A3R7PE32"/>
<dbReference type="EMBL" id="MKKU01000106">
    <property type="protein sequence ID" value="RNF24086.1"/>
    <property type="molecule type" value="Genomic_DNA"/>
</dbReference>
<dbReference type="Proteomes" id="UP000284403">
    <property type="component" value="Unassembled WGS sequence"/>
</dbReference>
<dbReference type="RefSeq" id="XP_029230339.1">
    <property type="nucleotide sequence ID" value="XM_029369567.1"/>
</dbReference>
<dbReference type="GeneID" id="40316254"/>
<feature type="compositionally biased region" description="Low complexity" evidence="2">
    <location>
        <begin position="14"/>
        <end position="27"/>
    </location>
</feature>
<feature type="region of interest" description="Disordered" evidence="2">
    <location>
        <begin position="1"/>
        <end position="27"/>
    </location>
</feature>
<keyword evidence="4" id="KW-1185">Reference proteome</keyword>
<proteinExistence type="predicted"/>
<evidence type="ECO:0000313" key="3">
    <source>
        <dbReference type="EMBL" id="RNF24086.1"/>
    </source>
</evidence>
<protein>
    <submittedName>
        <fullName evidence="3">Uncharacterized protein</fullName>
    </submittedName>
</protein>
<keyword evidence="1" id="KW-0175">Coiled coil</keyword>
<accession>A0A3R7PE32</accession>
<sequence>MEGAQSSPSRREASLAAPRASTASRAPAGRAELLSQVLAFFPAGLSRDAGAAAADAEALLRRYEGLEEELLSALREKYGQPPHESIERARELLHTSPTIAAQEPTAPPAESLRADVDAPAEARSPPILARMRREREAEDATWRRVHAAAKELLVSLEEAQRRVAEQEVELARLTAEHSRRLREGAAEEREQEALRSTMAAAATRLQLTLLRLRGAVEADVDGAAALGDVEYKRHMLSAQRREEEDLIEVYRRVLRQHVRSYPLSPLCEEIGRVDAQLRQLLPESPV</sequence>